<evidence type="ECO:0000313" key="1">
    <source>
        <dbReference type="EMBL" id="NJC73014.1"/>
    </source>
</evidence>
<reference evidence="1 2" key="1">
    <citation type="submission" date="2020-03" db="EMBL/GenBank/DDBJ databases">
        <title>WGS of the type strain of Planosporangium spp.</title>
        <authorList>
            <person name="Thawai C."/>
        </authorList>
    </citation>
    <scope>NUCLEOTIDE SEQUENCE [LARGE SCALE GENOMIC DNA]</scope>
    <source>
        <strain evidence="1 2">TBRC 5610</strain>
    </source>
</reference>
<keyword evidence="2" id="KW-1185">Reference proteome</keyword>
<sequence length="52" mass="5744">MDTFLVRREATEQNADAASEGQEVIAIDDMNEFLSAAIVGYNRDRAADRTVP</sequence>
<dbReference type="Proteomes" id="UP000722989">
    <property type="component" value="Unassembled WGS sequence"/>
</dbReference>
<dbReference type="EMBL" id="JAATVY010000024">
    <property type="protein sequence ID" value="NJC73014.1"/>
    <property type="molecule type" value="Genomic_DNA"/>
</dbReference>
<comment type="caution">
    <text evidence="1">The sequence shown here is derived from an EMBL/GenBank/DDBJ whole genome shotgun (WGS) entry which is preliminary data.</text>
</comment>
<name>A0ABX0Y6T6_9ACTN</name>
<protein>
    <submittedName>
        <fullName evidence="1">Uncharacterized protein</fullName>
    </submittedName>
</protein>
<accession>A0ABX0Y6T6</accession>
<gene>
    <name evidence="1" type="ORF">HC031_25335</name>
</gene>
<dbReference type="RefSeq" id="WP_167927917.1">
    <property type="nucleotide sequence ID" value="NZ_JAATVY010000024.1"/>
</dbReference>
<proteinExistence type="predicted"/>
<organism evidence="1 2">
    <name type="scientific">Planosporangium thailandense</name>
    <dbReference type="NCBI Taxonomy" id="765197"/>
    <lineage>
        <taxon>Bacteria</taxon>
        <taxon>Bacillati</taxon>
        <taxon>Actinomycetota</taxon>
        <taxon>Actinomycetes</taxon>
        <taxon>Micromonosporales</taxon>
        <taxon>Micromonosporaceae</taxon>
        <taxon>Planosporangium</taxon>
    </lineage>
</organism>
<evidence type="ECO:0000313" key="2">
    <source>
        <dbReference type="Proteomes" id="UP000722989"/>
    </source>
</evidence>